<sequence>MSFASRLSARAQRPTSSALVPIAASQLPSLEREYEIHFGVHDVFPTLIEEVSQSLTDDLRKSGTHVVSPTEFRRTMRSGIVGAKSGEHVKHISEVSLPAHSRKVVISAHGILCDKATVFSTSGLYANVGPAVDGLSQFFAGCRVSLHLGLVPQHSFSAVADGGTLDGKSISWLPLIEKVAKTFPKAPLTLWVIERPTEDAIPFVEDLLGIDISEHQRRMIESIAIDQRVAAAKSPPRNPLSVDSIHLDEVFHNDMNTAKHISSVVFGTDRAIDEFSL</sequence>
<dbReference type="EMBL" id="JAUFRC010000001">
    <property type="protein sequence ID" value="MDN3713088.1"/>
    <property type="molecule type" value="Genomic_DNA"/>
</dbReference>
<keyword evidence="2" id="KW-1185">Reference proteome</keyword>
<reference evidence="2" key="1">
    <citation type="journal article" date="2019" name="Int. J. Syst. Evol. Microbiol.">
        <title>The Global Catalogue of Microorganisms (GCM) 10K type strain sequencing project: providing services to taxonomists for standard genome sequencing and annotation.</title>
        <authorList>
            <consortium name="The Broad Institute Genomics Platform"/>
            <consortium name="The Broad Institute Genome Sequencing Center for Infectious Disease"/>
            <person name="Wu L."/>
            <person name="Ma J."/>
        </authorList>
    </citation>
    <scope>NUCLEOTIDE SEQUENCE [LARGE SCALE GENOMIC DNA]</scope>
    <source>
        <strain evidence="2">CECT 8482</strain>
    </source>
</reference>
<protein>
    <submittedName>
        <fullName evidence="1">Uncharacterized protein</fullName>
    </submittedName>
</protein>
<dbReference type="Proteomes" id="UP001243846">
    <property type="component" value="Unassembled WGS sequence"/>
</dbReference>
<name>A0ABT8D8I2_9RHOB</name>
<evidence type="ECO:0000313" key="1">
    <source>
        <dbReference type="EMBL" id="MDN3713088.1"/>
    </source>
</evidence>
<proteinExistence type="predicted"/>
<dbReference type="RefSeq" id="WP_377686509.1">
    <property type="nucleotide sequence ID" value="NZ_JBHMDZ010000016.1"/>
</dbReference>
<gene>
    <name evidence="1" type="ORF">QWZ10_17470</name>
</gene>
<comment type="caution">
    <text evidence="1">The sequence shown here is derived from an EMBL/GenBank/DDBJ whole genome shotgun (WGS) entry which is preliminary data.</text>
</comment>
<organism evidence="1 2">
    <name type="scientific">Paracoccus cavernae</name>
    <dbReference type="NCBI Taxonomy" id="1571207"/>
    <lineage>
        <taxon>Bacteria</taxon>
        <taxon>Pseudomonadati</taxon>
        <taxon>Pseudomonadota</taxon>
        <taxon>Alphaproteobacteria</taxon>
        <taxon>Rhodobacterales</taxon>
        <taxon>Paracoccaceae</taxon>
        <taxon>Paracoccus</taxon>
    </lineage>
</organism>
<evidence type="ECO:0000313" key="2">
    <source>
        <dbReference type="Proteomes" id="UP001243846"/>
    </source>
</evidence>
<accession>A0ABT8D8I2</accession>